<feature type="domain" description="NmrA-like" evidence="3">
    <location>
        <begin position="6"/>
        <end position="252"/>
    </location>
</feature>
<name>A0AA38X2Y0_9EURO</name>
<evidence type="ECO:0000313" key="5">
    <source>
        <dbReference type="Proteomes" id="UP001172673"/>
    </source>
</evidence>
<dbReference type="SUPFAM" id="SSF51735">
    <property type="entry name" value="NAD(P)-binding Rossmann-fold domains"/>
    <property type="match status" value="1"/>
</dbReference>
<evidence type="ECO:0000256" key="1">
    <source>
        <dbReference type="ARBA" id="ARBA00006328"/>
    </source>
</evidence>
<dbReference type="GO" id="GO:0005634">
    <property type="term" value="C:nucleus"/>
    <property type="evidence" value="ECO:0007669"/>
    <property type="project" value="TreeGrafter"/>
</dbReference>
<keyword evidence="2" id="KW-0521">NADP</keyword>
<dbReference type="PANTHER" id="PTHR42748:SF14">
    <property type="entry name" value="SNOAL-LIKE DOMAIN-CONTAINING PROTEIN"/>
    <property type="match status" value="1"/>
</dbReference>
<dbReference type="Pfam" id="PF05368">
    <property type="entry name" value="NmrA"/>
    <property type="match status" value="1"/>
</dbReference>
<dbReference type="AlphaFoldDB" id="A0AA38X2Y0"/>
<comment type="caution">
    <text evidence="4">The sequence shown here is derived from an EMBL/GenBank/DDBJ whole genome shotgun (WGS) entry which is preliminary data.</text>
</comment>
<reference evidence="4" key="1">
    <citation type="submission" date="2022-10" db="EMBL/GenBank/DDBJ databases">
        <title>Culturing micro-colonial fungi from biological soil crusts in the Mojave desert and describing Neophaeococcomyces mojavensis, and introducing the new genera and species Taxawa tesnikishii.</title>
        <authorList>
            <person name="Kurbessoian T."/>
            <person name="Stajich J.E."/>
        </authorList>
    </citation>
    <scope>NUCLEOTIDE SEQUENCE</scope>
    <source>
        <strain evidence="4">TK_41</strain>
    </source>
</reference>
<dbReference type="InterPro" id="IPR036291">
    <property type="entry name" value="NAD(P)-bd_dom_sf"/>
</dbReference>
<evidence type="ECO:0000259" key="3">
    <source>
        <dbReference type="Pfam" id="PF05368"/>
    </source>
</evidence>
<dbReference type="PANTHER" id="PTHR42748">
    <property type="entry name" value="NITROGEN METABOLITE REPRESSION PROTEIN NMRA FAMILY MEMBER"/>
    <property type="match status" value="1"/>
</dbReference>
<dbReference type="Gene3D" id="3.90.25.10">
    <property type="entry name" value="UDP-galactose 4-epimerase, domain 1"/>
    <property type="match status" value="1"/>
</dbReference>
<keyword evidence="5" id="KW-1185">Reference proteome</keyword>
<dbReference type="Proteomes" id="UP001172673">
    <property type="component" value="Unassembled WGS sequence"/>
</dbReference>
<gene>
    <name evidence="4" type="ORF">H2200_009636</name>
</gene>
<proteinExistence type="inferred from homology"/>
<sequence>MSSSDRKEILVVGGTGAQGLPVVKALSASTTYTARVLTRDTSSSRAKQLATLPNVTLIQGTQESEADLHRAFKGVYGAWVNLDGFILGEMKELYFGFRAYEIARHEGVKHYVWANTDYALRIGGWNEEFHWGHNDAKGRVGDFILAQDQKTMAATLFTTGPYMDMLLDGMFMPEEGEDGSLVWENPAENGKIPLIALDDVGVYVKWIFDHPKRSTGINLEVATEQISFSEIASAFEKVTGRKGFHRRISFDEYFPKREPYPNAPANWANNDGTPTTMTWRQNFTAWWKFWGKGLGANRDMALLDEIHPARIKSVEEWMRKVDYQGGKRGTVLKDVEDMVARVQARKGRI</sequence>
<protein>
    <recommendedName>
        <fullName evidence="3">NmrA-like domain-containing protein</fullName>
    </recommendedName>
</protein>
<dbReference type="InterPro" id="IPR008030">
    <property type="entry name" value="NmrA-like"/>
</dbReference>
<accession>A0AA38X2Y0</accession>
<organism evidence="4 5">
    <name type="scientific">Cladophialophora chaetospira</name>
    <dbReference type="NCBI Taxonomy" id="386627"/>
    <lineage>
        <taxon>Eukaryota</taxon>
        <taxon>Fungi</taxon>
        <taxon>Dikarya</taxon>
        <taxon>Ascomycota</taxon>
        <taxon>Pezizomycotina</taxon>
        <taxon>Eurotiomycetes</taxon>
        <taxon>Chaetothyriomycetidae</taxon>
        <taxon>Chaetothyriales</taxon>
        <taxon>Herpotrichiellaceae</taxon>
        <taxon>Cladophialophora</taxon>
    </lineage>
</organism>
<comment type="similarity">
    <text evidence="1">Belongs to the NmrA-type oxidoreductase family.</text>
</comment>
<dbReference type="EMBL" id="JAPDRK010000015">
    <property type="protein sequence ID" value="KAJ9605787.1"/>
    <property type="molecule type" value="Genomic_DNA"/>
</dbReference>
<evidence type="ECO:0000256" key="2">
    <source>
        <dbReference type="ARBA" id="ARBA00022857"/>
    </source>
</evidence>
<dbReference type="InterPro" id="IPR051164">
    <property type="entry name" value="NmrA-like_oxidored"/>
</dbReference>
<evidence type="ECO:0000313" key="4">
    <source>
        <dbReference type="EMBL" id="KAJ9605787.1"/>
    </source>
</evidence>
<dbReference type="Gene3D" id="3.40.50.720">
    <property type="entry name" value="NAD(P)-binding Rossmann-like Domain"/>
    <property type="match status" value="1"/>
</dbReference>